<sequence length="120" mass="13262">MIYILVVGMIATLANAYKCADAFQTEEGGYFPTPGTATCNVDGNTNYRCDFASCTKHQTFVECTSEKNPSKKISVTGLSYTTYEDTFTVSINKFEYVECPISKNPGRFSTCPNEKCSLIQ</sequence>
<name>A0A0L0W2B1_9BASI</name>
<dbReference type="Proteomes" id="UP000054564">
    <property type="component" value="Unassembled WGS sequence"/>
</dbReference>
<proteinExistence type="predicted"/>
<evidence type="ECO:0000313" key="3">
    <source>
        <dbReference type="Proteomes" id="UP000054564"/>
    </source>
</evidence>
<evidence type="ECO:0000256" key="1">
    <source>
        <dbReference type="SAM" id="SignalP"/>
    </source>
</evidence>
<reference evidence="3" key="1">
    <citation type="submission" date="2014-03" db="EMBL/GenBank/DDBJ databases">
        <title>The Genome Sequence of Puccinia striiformis f. sp. tritici PST-78.</title>
        <authorList>
            <consortium name="The Broad Institute Genome Sequencing Platform"/>
            <person name="Cuomo C."/>
            <person name="Hulbert S."/>
            <person name="Chen X."/>
            <person name="Walker B."/>
            <person name="Young S.K."/>
            <person name="Zeng Q."/>
            <person name="Gargeya S."/>
            <person name="Fitzgerald M."/>
            <person name="Haas B."/>
            <person name="Abouelleil A."/>
            <person name="Alvarado L."/>
            <person name="Arachchi H.M."/>
            <person name="Berlin A.M."/>
            <person name="Chapman S.B."/>
            <person name="Goldberg J."/>
            <person name="Griggs A."/>
            <person name="Gujja S."/>
            <person name="Hansen M."/>
            <person name="Howarth C."/>
            <person name="Imamovic A."/>
            <person name="Larimer J."/>
            <person name="McCowan C."/>
            <person name="Montmayeur A."/>
            <person name="Murphy C."/>
            <person name="Neiman D."/>
            <person name="Pearson M."/>
            <person name="Priest M."/>
            <person name="Roberts A."/>
            <person name="Saif S."/>
            <person name="Shea T."/>
            <person name="Sisk P."/>
            <person name="Sykes S."/>
            <person name="Wortman J."/>
            <person name="Nusbaum C."/>
            <person name="Birren B."/>
        </authorList>
    </citation>
    <scope>NUCLEOTIDE SEQUENCE [LARGE SCALE GENOMIC DNA]</scope>
    <source>
        <strain evidence="3">race PST-78</strain>
    </source>
</reference>
<dbReference type="EMBL" id="AJIL01000006">
    <property type="protein sequence ID" value="KNF05644.1"/>
    <property type="molecule type" value="Genomic_DNA"/>
</dbReference>
<evidence type="ECO:0000313" key="2">
    <source>
        <dbReference type="EMBL" id="KNF05644.1"/>
    </source>
</evidence>
<gene>
    <name evidence="2" type="ORF">PSTG_01047</name>
</gene>
<organism evidence="2 3">
    <name type="scientific">Puccinia striiformis f. sp. tritici PST-78</name>
    <dbReference type="NCBI Taxonomy" id="1165861"/>
    <lineage>
        <taxon>Eukaryota</taxon>
        <taxon>Fungi</taxon>
        <taxon>Dikarya</taxon>
        <taxon>Basidiomycota</taxon>
        <taxon>Pucciniomycotina</taxon>
        <taxon>Pucciniomycetes</taxon>
        <taxon>Pucciniales</taxon>
        <taxon>Pucciniaceae</taxon>
        <taxon>Puccinia</taxon>
    </lineage>
</organism>
<keyword evidence="1" id="KW-0732">Signal</keyword>
<dbReference type="AlphaFoldDB" id="A0A0L0W2B1"/>
<feature type="chain" id="PRO_5005550288" description="Secreted protein" evidence="1">
    <location>
        <begin position="17"/>
        <end position="120"/>
    </location>
</feature>
<keyword evidence="3" id="KW-1185">Reference proteome</keyword>
<evidence type="ECO:0008006" key="4">
    <source>
        <dbReference type="Google" id="ProtNLM"/>
    </source>
</evidence>
<protein>
    <recommendedName>
        <fullName evidence="4">Secreted protein</fullName>
    </recommendedName>
</protein>
<feature type="signal peptide" evidence="1">
    <location>
        <begin position="1"/>
        <end position="16"/>
    </location>
</feature>
<accession>A0A0L0W2B1</accession>
<comment type="caution">
    <text evidence="2">The sequence shown here is derived from an EMBL/GenBank/DDBJ whole genome shotgun (WGS) entry which is preliminary data.</text>
</comment>